<reference evidence="2 3" key="1">
    <citation type="journal article" date="2016" name="Nat. Commun.">
        <title>Thousands of microbial genomes shed light on interconnected biogeochemical processes in an aquifer system.</title>
        <authorList>
            <person name="Anantharaman K."/>
            <person name="Brown C.T."/>
            <person name="Hug L.A."/>
            <person name="Sharon I."/>
            <person name="Castelle C.J."/>
            <person name="Probst A.J."/>
            <person name="Thomas B.C."/>
            <person name="Singh A."/>
            <person name="Wilkins M.J."/>
            <person name="Karaoz U."/>
            <person name="Brodie E.L."/>
            <person name="Williams K.H."/>
            <person name="Hubbard S.S."/>
            <person name="Banfield J.F."/>
        </authorList>
    </citation>
    <scope>NUCLEOTIDE SEQUENCE [LARGE SCALE GENOMIC DNA]</scope>
</reference>
<dbReference type="Proteomes" id="UP000178721">
    <property type="component" value="Unassembled WGS sequence"/>
</dbReference>
<accession>A0A1G2E298</accession>
<feature type="region of interest" description="Disordered" evidence="1">
    <location>
        <begin position="1"/>
        <end position="21"/>
    </location>
</feature>
<name>A0A1G2E298_9BACT</name>
<evidence type="ECO:0000313" key="3">
    <source>
        <dbReference type="Proteomes" id="UP000178721"/>
    </source>
</evidence>
<evidence type="ECO:0000256" key="1">
    <source>
        <dbReference type="SAM" id="MobiDB-lite"/>
    </source>
</evidence>
<dbReference type="AlphaFoldDB" id="A0A1G2E298"/>
<evidence type="ECO:0000313" key="2">
    <source>
        <dbReference type="EMBL" id="OGZ19799.1"/>
    </source>
</evidence>
<organism evidence="2 3">
    <name type="scientific">Candidatus Nealsonbacteria bacterium RIFCSPHIGHO2_01_FULL_43_31</name>
    <dbReference type="NCBI Taxonomy" id="1801665"/>
    <lineage>
        <taxon>Bacteria</taxon>
        <taxon>Candidatus Nealsoniibacteriota</taxon>
    </lineage>
</organism>
<proteinExistence type="predicted"/>
<protein>
    <submittedName>
        <fullName evidence="2">Uncharacterized protein</fullName>
    </submittedName>
</protein>
<comment type="caution">
    <text evidence="2">The sequence shown here is derived from an EMBL/GenBank/DDBJ whole genome shotgun (WGS) entry which is preliminary data.</text>
</comment>
<dbReference type="EMBL" id="MHMA01000035">
    <property type="protein sequence ID" value="OGZ19799.1"/>
    <property type="molecule type" value="Genomic_DNA"/>
</dbReference>
<sequence length="65" mass="7165">MSNIKPQIFANGGDRKPGTIPSPEVKICQKISCKTVYNIGKGGKIQSSSWLAENAARYLKKKKEK</sequence>
<gene>
    <name evidence="2" type="ORF">A2654_00470</name>
</gene>